<accession>A0A8H7P9Q6</accession>
<evidence type="ECO:0008006" key="4">
    <source>
        <dbReference type="Google" id="ProtNLM"/>
    </source>
</evidence>
<dbReference type="PANTHER" id="PTHR15410">
    <property type="entry name" value="HIRA-INTERACTING PROTEIN 3"/>
    <property type="match status" value="1"/>
</dbReference>
<feature type="region of interest" description="Disordered" evidence="1">
    <location>
        <begin position="71"/>
        <end position="301"/>
    </location>
</feature>
<feature type="compositionally biased region" description="Basic and acidic residues" evidence="1">
    <location>
        <begin position="290"/>
        <end position="301"/>
    </location>
</feature>
<dbReference type="PANTHER" id="PTHR15410:SF2">
    <property type="entry name" value="HIRA-INTERACTING PROTEIN 3"/>
    <property type="match status" value="1"/>
</dbReference>
<dbReference type="GO" id="GO:0005634">
    <property type="term" value="C:nucleus"/>
    <property type="evidence" value="ECO:0007669"/>
    <property type="project" value="TreeGrafter"/>
</dbReference>
<dbReference type="InterPro" id="IPR037647">
    <property type="entry name" value="HIRIP3"/>
</dbReference>
<protein>
    <recommendedName>
        <fullName evidence="4">DEK C-terminal domain-containing protein</fullName>
    </recommendedName>
</protein>
<name>A0A8H7P9Q6_9APHY</name>
<reference evidence="2" key="1">
    <citation type="submission" date="2020-11" db="EMBL/GenBank/DDBJ databases">
        <authorList>
            <person name="Koelle M."/>
            <person name="Horta M.A.C."/>
            <person name="Nowrousian M."/>
            <person name="Ohm R.A."/>
            <person name="Benz P."/>
            <person name="Pilgard A."/>
        </authorList>
    </citation>
    <scope>NUCLEOTIDE SEQUENCE</scope>
    <source>
        <strain evidence="2">FPRL280</strain>
    </source>
</reference>
<feature type="compositionally biased region" description="Basic and acidic residues" evidence="1">
    <location>
        <begin position="230"/>
        <end position="251"/>
    </location>
</feature>
<dbReference type="AlphaFoldDB" id="A0A8H7P9Q6"/>
<proteinExistence type="predicted"/>
<dbReference type="EMBL" id="JADOXO010000009">
    <property type="protein sequence ID" value="KAF9820551.1"/>
    <property type="molecule type" value="Genomic_DNA"/>
</dbReference>
<feature type="compositionally biased region" description="Basic and acidic residues" evidence="1">
    <location>
        <begin position="268"/>
        <end position="284"/>
    </location>
</feature>
<gene>
    <name evidence="2" type="ORF">IEO21_01254</name>
</gene>
<feature type="compositionally biased region" description="Basic residues" evidence="1">
    <location>
        <begin position="115"/>
        <end position="127"/>
    </location>
</feature>
<dbReference type="Proteomes" id="UP000639403">
    <property type="component" value="Unassembled WGS sequence"/>
</dbReference>
<evidence type="ECO:0000313" key="2">
    <source>
        <dbReference type="EMBL" id="KAF9820551.1"/>
    </source>
</evidence>
<sequence>MSQADVDVHAVEQATQEIIKQANADGTIDELTPRLVRKRVEERLALTPGALDEDEHKARVKAVVAATMEELEGVQITEEAKARPARKRKSAAEGADKKPRSKVKAAAKPKEKKATSKRGGKGAKAKVTRSPSVIPSDSENEDSYQPSGDAAPKAKSTPAKKSKKAVVSDEEPEEGPSGPPQKRQKTSTEISLDVDPAAKPSSSRDKPESTMESASSNVVDQPSSPTAVETQRDGSEPTTAVEKDDGDKSESEMSVLIDEPPKRGRKRSEKDGETKTKAKREPKEKKSKPPAKELSKDEETVKRLKSLVVACGVRRVWAKEFKDLERHSDQIKRLKQILADLGMTGRMSLEQAKAIREKRELAQELEDVQTFAKAIETGPGSKRSRTKVQRQQQVSDDEESEAESAGAPKRRANARQSIMAFLGDQSDDE</sequence>
<feature type="region of interest" description="Disordered" evidence="1">
    <location>
        <begin position="372"/>
        <end position="429"/>
    </location>
</feature>
<reference evidence="2" key="2">
    <citation type="journal article" name="Front. Microbiol.">
        <title>Degradative Capacity of Two Strains of Rhodonia placenta: From Phenotype to Genotype.</title>
        <authorList>
            <person name="Kolle M."/>
            <person name="Horta M.A.C."/>
            <person name="Nowrousian M."/>
            <person name="Ohm R.A."/>
            <person name="Benz J.P."/>
            <person name="Pilgard A."/>
        </authorList>
    </citation>
    <scope>NUCLEOTIDE SEQUENCE</scope>
    <source>
        <strain evidence="2">FPRL280</strain>
    </source>
</reference>
<evidence type="ECO:0000256" key="1">
    <source>
        <dbReference type="SAM" id="MobiDB-lite"/>
    </source>
</evidence>
<organism evidence="2 3">
    <name type="scientific">Rhodonia placenta</name>
    <dbReference type="NCBI Taxonomy" id="104341"/>
    <lineage>
        <taxon>Eukaryota</taxon>
        <taxon>Fungi</taxon>
        <taxon>Dikarya</taxon>
        <taxon>Basidiomycota</taxon>
        <taxon>Agaricomycotina</taxon>
        <taxon>Agaricomycetes</taxon>
        <taxon>Polyporales</taxon>
        <taxon>Adustoporiaceae</taxon>
        <taxon>Rhodonia</taxon>
    </lineage>
</organism>
<evidence type="ECO:0000313" key="3">
    <source>
        <dbReference type="Proteomes" id="UP000639403"/>
    </source>
</evidence>
<feature type="compositionally biased region" description="Polar residues" evidence="1">
    <location>
        <begin position="210"/>
        <end position="229"/>
    </location>
</feature>
<comment type="caution">
    <text evidence="2">The sequence shown here is derived from an EMBL/GenBank/DDBJ whole genome shotgun (WGS) entry which is preliminary data.</text>
</comment>